<evidence type="ECO:0008006" key="3">
    <source>
        <dbReference type="Google" id="ProtNLM"/>
    </source>
</evidence>
<name>A0AAW2DM75_9ROSI</name>
<dbReference type="PANTHER" id="PTHR31286">
    <property type="entry name" value="GLYCINE-RICH CELL WALL STRUCTURAL PROTEIN 1.8-LIKE"/>
    <property type="match status" value="1"/>
</dbReference>
<dbReference type="EMBL" id="JAZDWU010000002">
    <property type="protein sequence ID" value="KAL0011224.1"/>
    <property type="molecule type" value="Genomic_DNA"/>
</dbReference>
<dbReference type="AlphaFoldDB" id="A0AAW2DM75"/>
<proteinExistence type="predicted"/>
<evidence type="ECO:0000313" key="1">
    <source>
        <dbReference type="EMBL" id="KAL0011224.1"/>
    </source>
</evidence>
<evidence type="ECO:0000313" key="2">
    <source>
        <dbReference type="Proteomes" id="UP001459277"/>
    </source>
</evidence>
<sequence length="144" mass="16225">MADDVIDGLGNMKLIVEEEEVIAISNEGRLPEIESRNLGLIGKFLTCKAFNKQAAMNTLRTAWGMHTTDFDLNRMLKGGPWSFDNQLLVFKKWQKGMAANNVKLDYASLWIQIWGAPFDMVSPQVATEVGSRLGVVEDVERHRK</sequence>
<organism evidence="1 2">
    <name type="scientific">Lithocarpus litseifolius</name>
    <dbReference type="NCBI Taxonomy" id="425828"/>
    <lineage>
        <taxon>Eukaryota</taxon>
        <taxon>Viridiplantae</taxon>
        <taxon>Streptophyta</taxon>
        <taxon>Embryophyta</taxon>
        <taxon>Tracheophyta</taxon>
        <taxon>Spermatophyta</taxon>
        <taxon>Magnoliopsida</taxon>
        <taxon>eudicotyledons</taxon>
        <taxon>Gunneridae</taxon>
        <taxon>Pentapetalae</taxon>
        <taxon>rosids</taxon>
        <taxon>fabids</taxon>
        <taxon>Fagales</taxon>
        <taxon>Fagaceae</taxon>
        <taxon>Lithocarpus</taxon>
    </lineage>
</organism>
<reference evidence="1 2" key="1">
    <citation type="submission" date="2024-01" db="EMBL/GenBank/DDBJ databases">
        <title>A telomere-to-telomere, gap-free genome of sweet tea (Lithocarpus litseifolius).</title>
        <authorList>
            <person name="Zhou J."/>
        </authorList>
    </citation>
    <scope>NUCLEOTIDE SEQUENCE [LARGE SCALE GENOMIC DNA]</scope>
    <source>
        <strain evidence="1">Zhou-2022a</strain>
        <tissue evidence="1">Leaf</tissue>
    </source>
</reference>
<protein>
    <recommendedName>
        <fullName evidence="3">DUF4283 domain-containing protein</fullName>
    </recommendedName>
</protein>
<dbReference type="Proteomes" id="UP001459277">
    <property type="component" value="Unassembled WGS sequence"/>
</dbReference>
<accession>A0AAW2DM75</accession>
<dbReference type="PANTHER" id="PTHR31286:SF178">
    <property type="entry name" value="DUF4283 DOMAIN-CONTAINING PROTEIN"/>
    <property type="match status" value="1"/>
</dbReference>
<comment type="caution">
    <text evidence="1">The sequence shown here is derived from an EMBL/GenBank/DDBJ whole genome shotgun (WGS) entry which is preliminary data.</text>
</comment>
<dbReference type="InterPro" id="IPR040256">
    <property type="entry name" value="At4g02000-like"/>
</dbReference>
<keyword evidence="2" id="KW-1185">Reference proteome</keyword>
<gene>
    <name evidence="1" type="ORF">SO802_006332</name>
</gene>